<evidence type="ECO:0000313" key="7">
    <source>
        <dbReference type="EMBL" id="SBW01313.1"/>
    </source>
</evidence>
<organism evidence="7">
    <name type="scientific">uncultured Eubacteriales bacterium</name>
    <dbReference type="NCBI Taxonomy" id="172733"/>
    <lineage>
        <taxon>Bacteria</taxon>
        <taxon>Bacillati</taxon>
        <taxon>Bacillota</taxon>
        <taxon>Clostridia</taxon>
        <taxon>Eubacteriales</taxon>
        <taxon>environmental samples</taxon>
    </lineage>
</organism>
<dbReference type="Pfam" id="PF02653">
    <property type="entry name" value="BPD_transp_2"/>
    <property type="match status" value="1"/>
</dbReference>
<dbReference type="GO" id="GO:0005886">
    <property type="term" value="C:plasma membrane"/>
    <property type="evidence" value="ECO:0007669"/>
    <property type="project" value="UniProtKB-SubCell"/>
</dbReference>
<feature type="transmembrane region" description="Helical" evidence="6">
    <location>
        <begin position="64"/>
        <end position="85"/>
    </location>
</feature>
<dbReference type="PANTHER" id="PTHR43370:SF1">
    <property type="entry name" value="GUANOSINE ABC TRANSPORTER PERMEASE PROTEIN NUPQ"/>
    <property type="match status" value="1"/>
</dbReference>
<comment type="subcellular location">
    <subcellularLocation>
        <location evidence="1">Cell membrane</location>
        <topology evidence="1">Multi-pass membrane protein</topology>
    </subcellularLocation>
</comment>
<feature type="transmembrane region" description="Helical" evidence="6">
    <location>
        <begin position="274"/>
        <end position="293"/>
    </location>
</feature>
<dbReference type="AlphaFoldDB" id="A0A212JPE3"/>
<dbReference type="PANTHER" id="PTHR43370">
    <property type="entry name" value="SUGAR ABC TRANSPORTER INTEGRAL MEMBRANE PROTEIN-RELATED"/>
    <property type="match status" value="1"/>
</dbReference>
<feature type="transmembrane region" description="Helical" evidence="6">
    <location>
        <begin position="36"/>
        <end position="58"/>
    </location>
</feature>
<sequence length="302" mass="31858">MNLVIELENMLQTTFNALPPLLLAGLGGMITSKVGVLNLGLEGMMLMGAFVAILTNFYTGSSMLGLLAALLLGSLIGFLFAVFNIRFRVNNIIMSVGINMLAVAVTKYLLGVIFDTSGAFTSSKVVKMPTVSIPFLKGVPILNTLSGLSVVFWLALASTLVLGVMVNYTSWGLRVRATGLNDLAVHTAGVDPSRVRYACITLSGTLCGAAGAYLSTSYLAMFTNGMTNGRGFLGNIASVMGNRTALGTFLGSLLFSVTDGATMKIQTFGFPSQLIQLIPYTVAFAVVILNALIKRAGKARAR</sequence>
<feature type="transmembrane region" description="Helical" evidence="6">
    <location>
        <begin position="92"/>
        <end position="114"/>
    </location>
</feature>
<name>A0A212JPE3_9FIRM</name>
<evidence type="ECO:0000256" key="1">
    <source>
        <dbReference type="ARBA" id="ARBA00004651"/>
    </source>
</evidence>
<keyword evidence="3 6" id="KW-0812">Transmembrane</keyword>
<evidence type="ECO:0008006" key="8">
    <source>
        <dbReference type="Google" id="ProtNLM"/>
    </source>
</evidence>
<keyword evidence="4 6" id="KW-1133">Transmembrane helix</keyword>
<reference evidence="7" key="1">
    <citation type="submission" date="2016-04" db="EMBL/GenBank/DDBJ databases">
        <authorList>
            <person name="Evans L.H."/>
            <person name="Alamgir A."/>
            <person name="Owens N."/>
            <person name="Weber N.D."/>
            <person name="Virtaneva K."/>
            <person name="Barbian K."/>
            <person name="Babar A."/>
            <person name="Rosenke K."/>
        </authorList>
    </citation>
    <scope>NUCLEOTIDE SEQUENCE</scope>
    <source>
        <strain evidence="7">86</strain>
    </source>
</reference>
<feature type="transmembrane region" description="Helical" evidence="6">
    <location>
        <begin position="145"/>
        <end position="166"/>
    </location>
</feature>
<dbReference type="EMBL" id="FLUN01000001">
    <property type="protein sequence ID" value="SBW01313.1"/>
    <property type="molecule type" value="Genomic_DNA"/>
</dbReference>
<gene>
    <name evidence="7" type="ORF">KL86CLO1_11462</name>
</gene>
<dbReference type="CDD" id="cd06580">
    <property type="entry name" value="TM_PBP1_transp_TpRbsC_like"/>
    <property type="match status" value="1"/>
</dbReference>
<evidence type="ECO:0000256" key="5">
    <source>
        <dbReference type="ARBA" id="ARBA00023136"/>
    </source>
</evidence>
<dbReference type="InterPro" id="IPR001851">
    <property type="entry name" value="ABC_transp_permease"/>
</dbReference>
<accession>A0A212JPE3</accession>
<proteinExistence type="predicted"/>
<keyword evidence="2" id="KW-1003">Cell membrane</keyword>
<keyword evidence="5 6" id="KW-0472">Membrane</keyword>
<protein>
    <recommendedName>
        <fullName evidence="8">ABC transporter permease</fullName>
    </recommendedName>
</protein>
<evidence type="ECO:0000256" key="4">
    <source>
        <dbReference type="ARBA" id="ARBA00022989"/>
    </source>
</evidence>
<evidence type="ECO:0000256" key="3">
    <source>
        <dbReference type="ARBA" id="ARBA00022692"/>
    </source>
</evidence>
<dbReference type="GO" id="GO:0022857">
    <property type="term" value="F:transmembrane transporter activity"/>
    <property type="evidence" value="ECO:0007669"/>
    <property type="project" value="InterPro"/>
</dbReference>
<evidence type="ECO:0000256" key="6">
    <source>
        <dbReference type="SAM" id="Phobius"/>
    </source>
</evidence>
<evidence type="ECO:0000256" key="2">
    <source>
        <dbReference type="ARBA" id="ARBA00022475"/>
    </source>
</evidence>